<dbReference type="EMBL" id="BQNB010008733">
    <property type="protein sequence ID" value="GJS53533.1"/>
    <property type="molecule type" value="Genomic_DNA"/>
</dbReference>
<accession>A0ABQ4WKY5</accession>
<proteinExistence type="predicted"/>
<feature type="region of interest" description="Disordered" evidence="1">
    <location>
        <begin position="194"/>
        <end position="240"/>
    </location>
</feature>
<evidence type="ECO:0000313" key="2">
    <source>
        <dbReference type="EMBL" id="GJS53533.1"/>
    </source>
</evidence>
<protein>
    <submittedName>
        <fullName evidence="2">Uncharacterized protein</fullName>
    </submittedName>
</protein>
<gene>
    <name evidence="2" type="ORF">Tco_0626895</name>
</gene>
<keyword evidence="3" id="KW-1185">Reference proteome</keyword>
<sequence>MSRENPQAANVSEEQLVPSANRLLIKKNNQHVTSDSNITDSLLRLVVGILKHHKLNKPVSLPATIPVIYLHQSRLAPYKIINNIDSKYKFGMEIPDSMITDAIKQSIRYKFYRQKKAKSKKGDQEVNVPSAFKKNVVPNKIRSLTVADNIVEEIVIVELAKSLSIEEQQCAIMTQLTIDRKNKKDVQDTYAEWGQKLKATDSDTTQDSSHSDIDDEKDDETDDSDMDLSNDEPKEDDAAA</sequence>
<evidence type="ECO:0000256" key="1">
    <source>
        <dbReference type="SAM" id="MobiDB-lite"/>
    </source>
</evidence>
<name>A0ABQ4WKY5_9ASTR</name>
<evidence type="ECO:0000313" key="3">
    <source>
        <dbReference type="Proteomes" id="UP001151760"/>
    </source>
</evidence>
<dbReference type="Proteomes" id="UP001151760">
    <property type="component" value="Unassembled WGS sequence"/>
</dbReference>
<reference evidence="2" key="2">
    <citation type="submission" date="2022-01" db="EMBL/GenBank/DDBJ databases">
        <authorList>
            <person name="Yamashiro T."/>
            <person name="Shiraishi A."/>
            <person name="Satake H."/>
            <person name="Nakayama K."/>
        </authorList>
    </citation>
    <scope>NUCLEOTIDE SEQUENCE</scope>
</reference>
<reference evidence="2" key="1">
    <citation type="journal article" date="2022" name="Int. J. Mol. Sci.">
        <title>Draft Genome of Tanacetum Coccineum: Genomic Comparison of Closely Related Tanacetum-Family Plants.</title>
        <authorList>
            <person name="Yamashiro T."/>
            <person name="Shiraishi A."/>
            <person name="Nakayama K."/>
            <person name="Satake H."/>
        </authorList>
    </citation>
    <scope>NUCLEOTIDE SEQUENCE</scope>
</reference>
<feature type="compositionally biased region" description="Acidic residues" evidence="1">
    <location>
        <begin position="213"/>
        <end position="240"/>
    </location>
</feature>
<comment type="caution">
    <text evidence="2">The sequence shown here is derived from an EMBL/GenBank/DDBJ whole genome shotgun (WGS) entry which is preliminary data.</text>
</comment>
<organism evidence="2 3">
    <name type="scientific">Tanacetum coccineum</name>
    <dbReference type="NCBI Taxonomy" id="301880"/>
    <lineage>
        <taxon>Eukaryota</taxon>
        <taxon>Viridiplantae</taxon>
        <taxon>Streptophyta</taxon>
        <taxon>Embryophyta</taxon>
        <taxon>Tracheophyta</taxon>
        <taxon>Spermatophyta</taxon>
        <taxon>Magnoliopsida</taxon>
        <taxon>eudicotyledons</taxon>
        <taxon>Gunneridae</taxon>
        <taxon>Pentapetalae</taxon>
        <taxon>asterids</taxon>
        <taxon>campanulids</taxon>
        <taxon>Asterales</taxon>
        <taxon>Asteraceae</taxon>
        <taxon>Asteroideae</taxon>
        <taxon>Anthemideae</taxon>
        <taxon>Anthemidinae</taxon>
        <taxon>Tanacetum</taxon>
    </lineage>
</organism>